<comment type="similarity">
    <text evidence="4">Belongs to the nitrite and sulfite reductase 4Fe-4S domain family.</text>
</comment>
<dbReference type="InterPro" id="IPR007419">
    <property type="entry name" value="BFD-like_2Fe2S-bd_dom"/>
</dbReference>
<dbReference type="InterPro" id="IPR036188">
    <property type="entry name" value="FAD/NAD-bd_sf"/>
</dbReference>
<keyword evidence="6" id="KW-0479">Metal-binding</keyword>
<evidence type="ECO:0000256" key="1">
    <source>
        <dbReference type="ARBA" id="ARBA00001929"/>
    </source>
</evidence>
<comment type="cofactor">
    <cofactor evidence="2">
        <name>[4Fe-4S] cluster</name>
        <dbReference type="ChEBI" id="CHEBI:49883"/>
    </cofactor>
</comment>
<dbReference type="SUPFAM" id="SSF51905">
    <property type="entry name" value="FAD/NAD(P)-binding domain"/>
    <property type="match status" value="2"/>
</dbReference>
<evidence type="ECO:0000256" key="3">
    <source>
        <dbReference type="ARBA" id="ARBA00005096"/>
    </source>
</evidence>
<dbReference type="Gene3D" id="1.10.10.1100">
    <property type="entry name" value="BFD-like [2Fe-2S]-binding domain"/>
    <property type="match status" value="1"/>
</dbReference>
<dbReference type="Pfam" id="PF07992">
    <property type="entry name" value="Pyr_redox_2"/>
    <property type="match status" value="1"/>
</dbReference>
<dbReference type="Gene3D" id="3.50.50.60">
    <property type="entry name" value="FAD/NAD(P)-binding domain"/>
    <property type="match status" value="2"/>
</dbReference>
<evidence type="ECO:0000313" key="14">
    <source>
        <dbReference type="Proteomes" id="UP000297608"/>
    </source>
</evidence>
<dbReference type="Proteomes" id="UP000297608">
    <property type="component" value="Unassembled WGS sequence"/>
</dbReference>
<evidence type="ECO:0000256" key="9">
    <source>
        <dbReference type="ARBA" id="ARBA00023014"/>
    </source>
</evidence>
<comment type="cofactor">
    <cofactor evidence="1">
        <name>siroheme</name>
        <dbReference type="ChEBI" id="CHEBI:60052"/>
    </cofactor>
</comment>
<comment type="caution">
    <text evidence="13">The sequence shown here is derived from an EMBL/GenBank/DDBJ whole genome shotgun (WGS) entry which is preliminary data.</text>
</comment>
<keyword evidence="14" id="KW-1185">Reference proteome</keyword>
<evidence type="ECO:0000313" key="13">
    <source>
        <dbReference type="EMBL" id="TFB86431.1"/>
    </source>
</evidence>
<dbReference type="Pfam" id="PF04324">
    <property type="entry name" value="Fer2_BFD"/>
    <property type="match status" value="1"/>
</dbReference>
<evidence type="ECO:0000256" key="5">
    <source>
        <dbReference type="ARBA" id="ARBA00022617"/>
    </source>
</evidence>
<organism evidence="13 14">
    <name type="scientific">Cryobacterium algoricola</name>
    <dbReference type="NCBI Taxonomy" id="1259183"/>
    <lineage>
        <taxon>Bacteria</taxon>
        <taxon>Bacillati</taxon>
        <taxon>Actinomycetota</taxon>
        <taxon>Actinomycetes</taxon>
        <taxon>Micrococcales</taxon>
        <taxon>Microbacteriaceae</taxon>
        <taxon>Cryobacterium</taxon>
    </lineage>
</organism>
<dbReference type="InterPro" id="IPR052034">
    <property type="entry name" value="NasD-like"/>
</dbReference>
<keyword evidence="5" id="KW-0349">Heme</keyword>
<dbReference type="RefSeq" id="WP_134534980.1">
    <property type="nucleotide sequence ID" value="NZ_SOFG01000012.1"/>
</dbReference>
<gene>
    <name evidence="13" type="ORF">E3O44_11850</name>
</gene>
<evidence type="ECO:0000256" key="8">
    <source>
        <dbReference type="ARBA" id="ARBA00023004"/>
    </source>
</evidence>
<feature type="domain" description="FAD/NAD(P)-binding" evidence="12">
    <location>
        <begin position="25"/>
        <end position="344"/>
    </location>
</feature>
<name>A0ABY2IDV3_9MICO</name>
<evidence type="ECO:0000256" key="10">
    <source>
        <dbReference type="SAM" id="MobiDB-lite"/>
    </source>
</evidence>
<evidence type="ECO:0000256" key="4">
    <source>
        <dbReference type="ARBA" id="ARBA00010429"/>
    </source>
</evidence>
<evidence type="ECO:0000256" key="6">
    <source>
        <dbReference type="ARBA" id="ARBA00022723"/>
    </source>
</evidence>
<dbReference type="EMBL" id="SOFG01000012">
    <property type="protein sequence ID" value="TFB86431.1"/>
    <property type="molecule type" value="Genomic_DNA"/>
</dbReference>
<dbReference type="InterPro" id="IPR023753">
    <property type="entry name" value="FAD/NAD-binding_dom"/>
</dbReference>
<proteinExistence type="inferred from homology"/>
<evidence type="ECO:0000259" key="11">
    <source>
        <dbReference type="Pfam" id="PF04324"/>
    </source>
</evidence>
<dbReference type="PRINTS" id="PR00368">
    <property type="entry name" value="FADPNR"/>
</dbReference>
<sequence>MPESIVAVPGAGTIGAVPAAAAPTRIVLVGYGPVGARLVEELLPVVRAGLATLTVVGAEAADAYNRVLIADYAVGRSDRGALDLTDTDAARAAGVDIRTGEIVTRINRVRRTVTLGDGTHLGYDRIVLATGARANVPTLDGVTRVRRSLMCPPSDAASLDTADAPLPRGVTALRDLDDAETVLATVRSGGRIVVLGAGVLGMEFALAAAQAGSDVCVVYHADIPLNRNLDRGGGTVLARSARRAGVTMVSHARAESILFTADTDGHDRFDALICADGKQIPGDLLVLSCGIGARTELAGLAGLSVSTGILVDESLRSWTDPAIFAIGDCAHVAPRPAPGASQAAPAGGPTGLIGPGWRQADWLAARFTAEIEHDARPADALTVAPVAPAPVAAAPVPAAPVDFGPALAAHTHGVVMLKAEGIDVVAAGDTSADPWDLDPAHPDDGHGAAEPVRGRDCAGAPVPAPPRLGVSQWADPEHGRYVKMVTRGGILTGFICVGMPRTGAELTLLFERGSELPADRSLLLRYDGPDVDPAGGGDAFAPDATVCWCNGVTVGAITASAEAGNTDVACIGSATRAGTGCGGCRGRIGEVLERFALTNSTEILG</sequence>
<feature type="compositionally biased region" description="Basic and acidic residues" evidence="10">
    <location>
        <begin position="438"/>
        <end position="456"/>
    </location>
</feature>
<accession>A0ABY2IDV3</accession>
<comment type="pathway">
    <text evidence="3">Nitrogen metabolism; nitrate reduction (assimilation).</text>
</comment>
<keyword evidence="9" id="KW-0411">Iron-sulfur</keyword>
<dbReference type="InterPro" id="IPR041854">
    <property type="entry name" value="BFD-like_2Fe2S-bd_dom_sf"/>
</dbReference>
<feature type="region of interest" description="Disordered" evidence="10">
    <location>
        <begin position="433"/>
        <end position="473"/>
    </location>
</feature>
<evidence type="ECO:0000256" key="7">
    <source>
        <dbReference type="ARBA" id="ARBA00023002"/>
    </source>
</evidence>
<dbReference type="PANTHER" id="PTHR43809">
    <property type="entry name" value="NITRITE REDUCTASE (NADH) LARGE SUBUNIT"/>
    <property type="match status" value="1"/>
</dbReference>
<evidence type="ECO:0000259" key="12">
    <source>
        <dbReference type="Pfam" id="PF07992"/>
    </source>
</evidence>
<evidence type="ECO:0000256" key="2">
    <source>
        <dbReference type="ARBA" id="ARBA00001966"/>
    </source>
</evidence>
<feature type="domain" description="BFD-like [2Fe-2S]-binding" evidence="11">
    <location>
        <begin position="546"/>
        <end position="593"/>
    </location>
</feature>
<protein>
    <submittedName>
        <fullName evidence="13">NAD(P)/FAD-dependent oxidoreductase</fullName>
    </submittedName>
</protein>
<reference evidence="13 14" key="1">
    <citation type="submission" date="2019-03" db="EMBL/GenBank/DDBJ databases">
        <title>Genomics of glacier-inhabiting Cryobacterium strains.</title>
        <authorList>
            <person name="Liu Q."/>
            <person name="Xin Y.-H."/>
        </authorList>
    </citation>
    <scope>NUCLEOTIDE SEQUENCE [LARGE SCALE GENOMIC DNA]</scope>
    <source>
        <strain evidence="13 14">MDB2-B</strain>
    </source>
</reference>
<keyword evidence="7" id="KW-0560">Oxidoreductase</keyword>
<keyword evidence="8" id="KW-0408">Iron</keyword>
<dbReference type="PANTHER" id="PTHR43809:SF1">
    <property type="entry name" value="NITRITE REDUCTASE (NADH) LARGE SUBUNIT"/>
    <property type="match status" value="1"/>
</dbReference>